<dbReference type="AlphaFoldDB" id="A0A399JA09"/>
<dbReference type="InterPro" id="IPR003594">
    <property type="entry name" value="HATPase_dom"/>
</dbReference>
<dbReference type="Gene3D" id="3.30.565.10">
    <property type="entry name" value="Histidine kinase-like ATPase, C-terminal domain"/>
    <property type="match status" value="1"/>
</dbReference>
<organism evidence="7 8">
    <name type="scientific">Galactobacter valiniphilus</name>
    <dbReference type="NCBI Taxonomy" id="2676122"/>
    <lineage>
        <taxon>Bacteria</taxon>
        <taxon>Bacillati</taxon>
        <taxon>Actinomycetota</taxon>
        <taxon>Actinomycetes</taxon>
        <taxon>Micrococcales</taxon>
        <taxon>Micrococcaceae</taxon>
        <taxon>Galactobacter</taxon>
    </lineage>
</organism>
<dbReference type="Pfam" id="PF13589">
    <property type="entry name" value="HATPase_c_3"/>
    <property type="match status" value="1"/>
</dbReference>
<dbReference type="SUPFAM" id="SSF54211">
    <property type="entry name" value="Ribosomal protein S5 domain 2-like"/>
    <property type="match status" value="1"/>
</dbReference>
<feature type="binding site" evidence="5">
    <location>
        <position position="31"/>
    </location>
    <ligand>
        <name>ATP</name>
        <dbReference type="ChEBI" id="CHEBI:30616"/>
    </ligand>
</feature>
<gene>
    <name evidence="7" type="ORF">DWB68_07670</name>
</gene>
<feature type="binding site" evidence="5">
    <location>
        <position position="35"/>
    </location>
    <ligand>
        <name>ATP</name>
        <dbReference type="ChEBI" id="CHEBI:30616"/>
    </ligand>
</feature>
<evidence type="ECO:0000256" key="4">
    <source>
        <dbReference type="ARBA" id="ARBA00023186"/>
    </source>
</evidence>
<feature type="binding site" evidence="5">
    <location>
        <position position="160"/>
    </location>
    <ligand>
        <name>ATP</name>
        <dbReference type="ChEBI" id="CHEBI:30616"/>
    </ligand>
</feature>
<evidence type="ECO:0000256" key="1">
    <source>
        <dbReference type="ARBA" id="ARBA00008239"/>
    </source>
</evidence>
<dbReference type="EMBL" id="QQXK01000012">
    <property type="protein sequence ID" value="RII42441.1"/>
    <property type="molecule type" value="Genomic_DNA"/>
</dbReference>
<evidence type="ECO:0000256" key="3">
    <source>
        <dbReference type="ARBA" id="ARBA00022840"/>
    </source>
</evidence>
<dbReference type="PIRSF" id="PIRSF002583">
    <property type="entry name" value="Hsp90"/>
    <property type="match status" value="1"/>
</dbReference>
<proteinExistence type="inferred from homology"/>
<dbReference type="GO" id="GO:0016887">
    <property type="term" value="F:ATP hydrolysis activity"/>
    <property type="evidence" value="ECO:0007669"/>
    <property type="project" value="InterPro"/>
</dbReference>
<dbReference type="InterPro" id="IPR020568">
    <property type="entry name" value="Ribosomal_Su5_D2-typ_SF"/>
</dbReference>
<dbReference type="Proteomes" id="UP000265419">
    <property type="component" value="Unassembled WGS sequence"/>
</dbReference>
<comment type="similarity">
    <text evidence="1">Belongs to the heat shock protein 90 family.</text>
</comment>
<dbReference type="Gene3D" id="3.30.230.80">
    <property type="match status" value="1"/>
</dbReference>
<dbReference type="SUPFAM" id="SSF55874">
    <property type="entry name" value="ATPase domain of HSP90 chaperone/DNA topoisomerase II/histidine kinase"/>
    <property type="match status" value="1"/>
</dbReference>
<sequence length="603" mass="64936">MESTPFQVHLRGVVELLSRSIYSGPAVYLRELIQNAADAIAARRDEGYTGGLITITPVGPRSRELIVSDNGIGLDRGEVAELLATVGRSSKRDLLDMPRSDRLGQFGIGLLSCFMIADEIRVLTRSARGGDPVEWLGRADGTFSVRPLSGPEADAVPVGTQVVLAPRADDAPLASEESVLSLARDYAEYLPVQIDVIRADGRATRINETPVFVDPQRRTAEELLDYGRELLGTEPFEAIPLAVPVTGTTGVAYVLPYAPPPGARQASRVYLGGMLLSPALDELLPEWGFFVRCVVNTTGLHPTASREALIDDSALEETRDGLGAALRHWVLQLAATRPATLNRFLAVHHLGLRSVAVHDDELAALILPHLRFETSAGTATLRELAAAHPHLRYAATVDEFRQLAPLARPDAPIVNAGHVYDEPLLRRAQEFLEMVVERADASELMDALAEPPLAEREAVTRLERRADAALADLQCAATVRGFAPPEVPALYVTDQDVLGAQRRRDVAEGAGGLWGGLLSRLDSPAADAPRGKLCLNWNNRLVRTLAGQEQEGAGFTPAVRVLYVQALLAGQHALTRADRGALTEAMGRIVHLAVGLEPGETSA</sequence>
<dbReference type="GO" id="GO:0051082">
    <property type="term" value="F:unfolded protein binding"/>
    <property type="evidence" value="ECO:0007669"/>
    <property type="project" value="InterPro"/>
</dbReference>
<dbReference type="PRINTS" id="PR00775">
    <property type="entry name" value="HEATSHOCK90"/>
</dbReference>
<evidence type="ECO:0000313" key="8">
    <source>
        <dbReference type="Proteomes" id="UP000265419"/>
    </source>
</evidence>
<evidence type="ECO:0000259" key="6">
    <source>
        <dbReference type="SMART" id="SM00387"/>
    </source>
</evidence>
<comment type="caution">
    <text evidence="7">The sequence shown here is derived from an EMBL/GenBank/DDBJ whole genome shotgun (WGS) entry which is preliminary data.</text>
</comment>
<accession>A0A399JA09</accession>
<feature type="binding site" evidence="5">
    <location>
        <position position="69"/>
    </location>
    <ligand>
        <name>ATP</name>
        <dbReference type="ChEBI" id="CHEBI:30616"/>
    </ligand>
</feature>
<name>A0A399JA09_9MICC</name>
<dbReference type="GO" id="GO:0005524">
    <property type="term" value="F:ATP binding"/>
    <property type="evidence" value="ECO:0007669"/>
    <property type="project" value="UniProtKB-KW"/>
</dbReference>
<dbReference type="InterPro" id="IPR001404">
    <property type="entry name" value="Hsp90_fam"/>
</dbReference>
<dbReference type="InterPro" id="IPR036890">
    <property type="entry name" value="HATPase_C_sf"/>
</dbReference>
<dbReference type="InterPro" id="IPR020575">
    <property type="entry name" value="Hsp90_N"/>
</dbReference>
<evidence type="ECO:0000256" key="5">
    <source>
        <dbReference type="PIRSR" id="PIRSR002583-1"/>
    </source>
</evidence>
<evidence type="ECO:0000313" key="7">
    <source>
        <dbReference type="EMBL" id="RII42441.1"/>
    </source>
</evidence>
<protein>
    <submittedName>
        <fullName evidence="7">HSP90 family protein</fullName>
    </submittedName>
</protein>
<keyword evidence="3 5" id="KW-0067">ATP-binding</keyword>
<evidence type="ECO:0000256" key="2">
    <source>
        <dbReference type="ARBA" id="ARBA00022741"/>
    </source>
</evidence>
<dbReference type="NCBIfam" id="NF010683">
    <property type="entry name" value="PRK14083.1"/>
    <property type="match status" value="1"/>
</dbReference>
<feature type="domain" description="Histidine kinase/HSP90-like ATPase" evidence="6">
    <location>
        <begin position="24"/>
        <end position="151"/>
    </location>
</feature>
<keyword evidence="8" id="KW-1185">Reference proteome</keyword>
<keyword evidence="4" id="KW-0143">Chaperone</keyword>
<reference evidence="7 8" key="1">
    <citation type="submission" date="2018-07" db="EMBL/GenBank/DDBJ databases">
        <title>Arthrobacter sp. nov., isolated from raw cow's milk with high bacterial count.</title>
        <authorList>
            <person name="Hahne J."/>
            <person name="Isele D."/>
            <person name="Lipski A."/>
        </authorList>
    </citation>
    <scope>NUCLEOTIDE SEQUENCE [LARGE SCALE GENOMIC DNA]</scope>
    <source>
        <strain evidence="7 8">JZ R-35</strain>
    </source>
</reference>
<keyword evidence="2 5" id="KW-0547">Nucleotide-binding</keyword>
<dbReference type="SMART" id="SM00387">
    <property type="entry name" value="HATPase_c"/>
    <property type="match status" value="1"/>
</dbReference>
<dbReference type="PANTHER" id="PTHR11528">
    <property type="entry name" value="HEAT SHOCK PROTEIN 90 FAMILY MEMBER"/>
    <property type="match status" value="1"/>
</dbReference>
<dbReference type="GO" id="GO:0140662">
    <property type="term" value="F:ATP-dependent protein folding chaperone"/>
    <property type="evidence" value="ECO:0007669"/>
    <property type="project" value="InterPro"/>
</dbReference>